<sequence>MPPRKTIYLPSKDYELPDLDILTLIYESPESWTTESTILHAEAALPSNCVTKAQARAYTKRLAYIFRHHFGIGASGPGKDVVVCISSGQILLSNVFYGVIGAGGVFSAASSSFTSLELARQVKQGKSNLIVCSPDCVEVAIRAAKECNVALDRVLVLESLGGKRILQDVERKGRNFLQGDGKKEEVLEWERITDKKVLEERVVCLLYSSGTTGVPKGVNISHTNLVSEGLIPQYMIREYFAKQRRLNPSFNFEYRTLAHLPAAHIAGCQGYYVNPAIAGGPVYWMPKFDFPKFLEYNKKFRITHFFSVPPIYLLIAKSPLVTDQFKTLVHAVGGAAPMGAELQAMAEKKLGCQISQTWGLSETTGSVTAMPWDQDDKTGSVSPLLPNVRMRIVDDEENDVEEGLEGEFIMQGPMVTKGYWDNEVATRESFTRDGLWFKTGDIGVCRNGLFYVVDRKKELIKYKGLQIAPAELEALLLSHPLIQDAAVIGIPEPGGFGNEIPRAYVVADRSKISEQEIKDFVKRSLAQHKQLRGGVVYLEAIPKSPSGKILRRDLRELAKRERAGGGQAKI</sequence>
<dbReference type="InterPro" id="IPR025110">
    <property type="entry name" value="AMP-bd_C"/>
</dbReference>
<gene>
    <name evidence="5" type="ORF">Z519_09933</name>
</gene>
<dbReference type="RefSeq" id="XP_016616445.1">
    <property type="nucleotide sequence ID" value="XM_016767653.1"/>
</dbReference>
<evidence type="ECO:0008006" key="7">
    <source>
        <dbReference type="Google" id="ProtNLM"/>
    </source>
</evidence>
<comment type="similarity">
    <text evidence="1">Belongs to the ATP-dependent AMP-binding enzyme family.</text>
</comment>
<dbReference type="OrthoDB" id="1898221at2759"/>
<dbReference type="AlphaFoldDB" id="A0A0D2EI56"/>
<dbReference type="Gene3D" id="3.30.300.30">
    <property type="match status" value="1"/>
</dbReference>
<dbReference type="Pfam" id="PF00501">
    <property type="entry name" value="AMP-binding"/>
    <property type="match status" value="1"/>
</dbReference>
<evidence type="ECO:0000259" key="4">
    <source>
        <dbReference type="Pfam" id="PF13193"/>
    </source>
</evidence>
<name>A0A0D2EI56_CLAB1</name>
<keyword evidence="2" id="KW-0436">Ligase</keyword>
<dbReference type="GO" id="GO:0016405">
    <property type="term" value="F:CoA-ligase activity"/>
    <property type="evidence" value="ECO:0007669"/>
    <property type="project" value="TreeGrafter"/>
</dbReference>
<dbReference type="PROSITE" id="PS00455">
    <property type="entry name" value="AMP_BINDING"/>
    <property type="match status" value="1"/>
</dbReference>
<dbReference type="InterPro" id="IPR045851">
    <property type="entry name" value="AMP-bd_C_sf"/>
</dbReference>
<dbReference type="InterPro" id="IPR000873">
    <property type="entry name" value="AMP-dep_synth/lig_dom"/>
</dbReference>
<dbReference type="GO" id="GO:0019748">
    <property type="term" value="P:secondary metabolic process"/>
    <property type="evidence" value="ECO:0007669"/>
    <property type="project" value="TreeGrafter"/>
</dbReference>
<dbReference type="FunFam" id="3.30.300.30:FF:000007">
    <property type="entry name" value="4-coumarate--CoA ligase 2"/>
    <property type="match status" value="1"/>
</dbReference>
<reference evidence="5" key="1">
    <citation type="submission" date="2015-01" db="EMBL/GenBank/DDBJ databases">
        <title>The Genome Sequence of Cladophialophora bantiana CBS 173.52.</title>
        <authorList>
            <consortium name="The Broad Institute Genomics Platform"/>
            <person name="Cuomo C."/>
            <person name="de Hoog S."/>
            <person name="Gorbushina A."/>
            <person name="Stielow B."/>
            <person name="Teixiera M."/>
            <person name="Abouelleil A."/>
            <person name="Chapman S.B."/>
            <person name="Priest M."/>
            <person name="Young S.K."/>
            <person name="Wortman J."/>
            <person name="Nusbaum C."/>
            <person name="Birren B."/>
        </authorList>
    </citation>
    <scope>NUCLEOTIDE SEQUENCE [LARGE SCALE GENOMIC DNA]</scope>
    <source>
        <strain evidence="5">CBS 173.52</strain>
    </source>
</reference>
<dbReference type="GeneID" id="27702861"/>
<evidence type="ECO:0000259" key="3">
    <source>
        <dbReference type="Pfam" id="PF00501"/>
    </source>
</evidence>
<dbReference type="EMBL" id="KN846995">
    <property type="protein sequence ID" value="KIW89776.1"/>
    <property type="molecule type" value="Genomic_DNA"/>
</dbReference>
<dbReference type="PANTHER" id="PTHR24096:SF149">
    <property type="entry name" value="AMP-BINDING DOMAIN-CONTAINING PROTEIN-RELATED"/>
    <property type="match status" value="1"/>
</dbReference>
<evidence type="ECO:0000256" key="1">
    <source>
        <dbReference type="ARBA" id="ARBA00006432"/>
    </source>
</evidence>
<dbReference type="VEuPathDB" id="FungiDB:Z519_09933"/>
<dbReference type="HOGENOM" id="CLU_000022_59_2_1"/>
<dbReference type="InterPro" id="IPR042099">
    <property type="entry name" value="ANL_N_sf"/>
</dbReference>
<dbReference type="SUPFAM" id="SSF56801">
    <property type="entry name" value="Acetyl-CoA synthetase-like"/>
    <property type="match status" value="1"/>
</dbReference>
<evidence type="ECO:0000313" key="5">
    <source>
        <dbReference type="EMBL" id="KIW89776.1"/>
    </source>
</evidence>
<keyword evidence="6" id="KW-1185">Reference proteome</keyword>
<feature type="domain" description="AMP-dependent synthetase/ligase" evidence="3">
    <location>
        <begin position="51"/>
        <end position="420"/>
    </location>
</feature>
<proteinExistence type="inferred from homology"/>
<protein>
    <recommendedName>
        <fullName evidence="7">4-coumarate-CoA ligase</fullName>
    </recommendedName>
</protein>
<evidence type="ECO:0000256" key="2">
    <source>
        <dbReference type="ARBA" id="ARBA00022598"/>
    </source>
</evidence>
<dbReference type="InterPro" id="IPR020845">
    <property type="entry name" value="AMP-binding_CS"/>
</dbReference>
<dbReference type="Pfam" id="PF13193">
    <property type="entry name" value="AMP-binding_C"/>
    <property type="match status" value="1"/>
</dbReference>
<dbReference type="Proteomes" id="UP000053789">
    <property type="component" value="Unassembled WGS sequence"/>
</dbReference>
<feature type="domain" description="AMP-binding enzyme C-terminal" evidence="4">
    <location>
        <begin position="471"/>
        <end position="548"/>
    </location>
</feature>
<dbReference type="Gene3D" id="3.40.50.12780">
    <property type="entry name" value="N-terminal domain of ligase-like"/>
    <property type="match status" value="1"/>
</dbReference>
<dbReference type="PANTHER" id="PTHR24096">
    <property type="entry name" value="LONG-CHAIN-FATTY-ACID--COA LIGASE"/>
    <property type="match status" value="1"/>
</dbReference>
<evidence type="ECO:0000313" key="6">
    <source>
        <dbReference type="Proteomes" id="UP000053789"/>
    </source>
</evidence>
<accession>A0A0D2EI56</accession>
<organism evidence="5 6">
    <name type="scientific">Cladophialophora bantiana (strain ATCC 10958 / CBS 173.52 / CDC B-1940 / NIH 8579)</name>
    <name type="common">Xylohypha bantiana</name>
    <dbReference type="NCBI Taxonomy" id="1442370"/>
    <lineage>
        <taxon>Eukaryota</taxon>
        <taxon>Fungi</taxon>
        <taxon>Dikarya</taxon>
        <taxon>Ascomycota</taxon>
        <taxon>Pezizomycotina</taxon>
        <taxon>Eurotiomycetes</taxon>
        <taxon>Chaetothyriomycetidae</taxon>
        <taxon>Chaetothyriales</taxon>
        <taxon>Herpotrichiellaceae</taxon>
        <taxon>Cladophialophora</taxon>
    </lineage>
</organism>